<protein>
    <submittedName>
        <fullName evidence="1">Uncharacterized protein</fullName>
    </submittedName>
</protein>
<dbReference type="Proteomes" id="UP001153331">
    <property type="component" value="Unassembled WGS sequence"/>
</dbReference>
<dbReference type="EMBL" id="JAPHNI010000327">
    <property type="protein sequence ID" value="KAJ8112408.1"/>
    <property type="molecule type" value="Genomic_DNA"/>
</dbReference>
<proteinExistence type="predicted"/>
<name>A0ACC2IB91_9PLEO</name>
<organism evidence="1 2">
    <name type="scientific">Boeremia exigua</name>
    <dbReference type="NCBI Taxonomy" id="749465"/>
    <lineage>
        <taxon>Eukaryota</taxon>
        <taxon>Fungi</taxon>
        <taxon>Dikarya</taxon>
        <taxon>Ascomycota</taxon>
        <taxon>Pezizomycotina</taxon>
        <taxon>Dothideomycetes</taxon>
        <taxon>Pleosporomycetidae</taxon>
        <taxon>Pleosporales</taxon>
        <taxon>Pleosporineae</taxon>
        <taxon>Didymellaceae</taxon>
        <taxon>Boeremia</taxon>
    </lineage>
</organism>
<sequence>MGTSSIFRVQAPGALDCYVGPNVAPERACNKTPYTQDVPDCCRDVAFERIQTTERLSAVLNNEQATRAFFIDQSHSWSRLCICEEHCRRLFTRLGVHPNFLDVVHLFSEKIGPVEEGFSSLFVDISTETAGSNPTVLSPECSYHIGYNIKYVAQHGRPYPKDPFSVRELGVYQHFSSATQQCSWIFIQAPDHIKDRLKRTFQFCNETAPQMQVLIHAMILTDVSEDWRDYLVYLEEVFSKLVDKGFFTNVKGPQLEGDLTADFADLRKLHILTDKLQRLAHILRLNIRLGTNLKREMSKIAADSSLGSGTNFAAIQMKLNNFLLGMEVSSDRVETLISRSGKISQLVQSIQDIKSAEAGKHINQEMQRLTEQGIKDNRLMKKLTEQSTKDTRSMMAIALISAIFLPATFLATLFGSNFFGYSETENVLTVASNFWIYLIFSFGFSGVTVVIWFLWRRRKLRHSSADDLEAP</sequence>
<evidence type="ECO:0000313" key="1">
    <source>
        <dbReference type="EMBL" id="KAJ8112408.1"/>
    </source>
</evidence>
<reference evidence="1" key="1">
    <citation type="submission" date="2022-11" db="EMBL/GenBank/DDBJ databases">
        <title>Genome Sequence of Boeremia exigua.</title>
        <authorList>
            <person name="Buettner E."/>
        </authorList>
    </citation>
    <scope>NUCLEOTIDE SEQUENCE</scope>
    <source>
        <strain evidence="1">CU02</strain>
    </source>
</reference>
<gene>
    <name evidence="1" type="ORF">OPT61_g5219</name>
</gene>
<keyword evidence="2" id="KW-1185">Reference proteome</keyword>
<accession>A0ACC2IB91</accession>
<evidence type="ECO:0000313" key="2">
    <source>
        <dbReference type="Proteomes" id="UP001153331"/>
    </source>
</evidence>
<comment type="caution">
    <text evidence="1">The sequence shown here is derived from an EMBL/GenBank/DDBJ whole genome shotgun (WGS) entry which is preliminary data.</text>
</comment>